<dbReference type="PANTHER" id="PTHR33204:SF39">
    <property type="entry name" value="TRANSCRIPTIONAL REGULATORY PROTEIN"/>
    <property type="match status" value="1"/>
</dbReference>
<dbReference type="Gene3D" id="1.10.10.10">
    <property type="entry name" value="Winged helix-like DNA-binding domain superfamily/Winged helix DNA-binding domain"/>
    <property type="match status" value="1"/>
</dbReference>
<keyword evidence="3" id="KW-0804">Transcription</keyword>
<keyword evidence="6" id="KW-1185">Reference proteome</keyword>
<sequence>MAEEGTLARVGHTDVRDPIGEGHPTCRLRDVLDRVGDKWSVLVMNLLGDGPKRYSELRRSIEGISQRMLTLTLRSLERDGLVERTVTPTSPPRVDYALTPVGQTLSVQVSGLIAWAEEHRPYVATARARYDDGSANVSEIRPGQ</sequence>
<evidence type="ECO:0000256" key="2">
    <source>
        <dbReference type="ARBA" id="ARBA00023125"/>
    </source>
</evidence>
<dbReference type="PANTHER" id="PTHR33204">
    <property type="entry name" value="TRANSCRIPTIONAL REGULATOR, MARR FAMILY"/>
    <property type="match status" value="1"/>
</dbReference>
<name>A0ABV5II32_9ACTN</name>
<dbReference type="PROSITE" id="PS51118">
    <property type="entry name" value="HTH_HXLR"/>
    <property type="match status" value="1"/>
</dbReference>
<keyword evidence="1" id="KW-0805">Transcription regulation</keyword>
<evidence type="ECO:0000313" key="6">
    <source>
        <dbReference type="Proteomes" id="UP001589647"/>
    </source>
</evidence>
<accession>A0ABV5II32</accession>
<evidence type="ECO:0000256" key="3">
    <source>
        <dbReference type="ARBA" id="ARBA00023163"/>
    </source>
</evidence>
<comment type="caution">
    <text evidence="5">The sequence shown here is derived from an EMBL/GenBank/DDBJ whole genome shotgun (WGS) entry which is preliminary data.</text>
</comment>
<dbReference type="InterPro" id="IPR002577">
    <property type="entry name" value="HTH_HxlR"/>
</dbReference>
<feature type="domain" description="HTH hxlR-type" evidence="4">
    <location>
        <begin position="26"/>
        <end position="124"/>
    </location>
</feature>
<dbReference type="SUPFAM" id="SSF46785">
    <property type="entry name" value="Winged helix' DNA-binding domain"/>
    <property type="match status" value="1"/>
</dbReference>
<evidence type="ECO:0000256" key="1">
    <source>
        <dbReference type="ARBA" id="ARBA00023015"/>
    </source>
</evidence>
<proteinExistence type="predicted"/>
<gene>
    <name evidence="5" type="ORF">ACFFV7_21110</name>
</gene>
<dbReference type="Proteomes" id="UP001589647">
    <property type="component" value="Unassembled WGS sequence"/>
</dbReference>
<dbReference type="InterPro" id="IPR036388">
    <property type="entry name" value="WH-like_DNA-bd_sf"/>
</dbReference>
<dbReference type="Pfam" id="PF01638">
    <property type="entry name" value="HxlR"/>
    <property type="match status" value="1"/>
</dbReference>
<dbReference type="InterPro" id="IPR036390">
    <property type="entry name" value="WH_DNA-bd_sf"/>
</dbReference>
<evidence type="ECO:0000259" key="4">
    <source>
        <dbReference type="PROSITE" id="PS51118"/>
    </source>
</evidence>
<reference evidence="5 6" key="1">
    <citation type="submission" date="2024-09" db="EMBL/GenBank/DDBJ databases">
        <authorList>
            <person name="Sun Q."/>
            <person name="Mori K."/>
        </authorList>
    </citation>
    <scope>NUCLEOTIDE SEQUENCE [LARGE SCALE GENOMIC DNA]</scope>
    <source>
        <strain evidence="5 6">CCM 3426</strain>
    </source>
</reference>
<protein>
    <submittedName>
        <fullName evidence="5">Winged helix-turn-helix transcriptional regulator</fullName>
    </submittedName>
</protein>
<dbReference type="RefSeq" id="WP_125636220.1">
    <property type="nucleotide sequence ID" value="NZ_BMRC01000009.1"/>
</dbReference>
<dbReference type="EMBL" id="JBHMEI010000015">
    <property type="protein sequence ID" value="MFB9203703.1"/>
    <property type="molecule type" value="Genomic_DNA"/>
</dbReference>
<evidence type="ECO:0000313" key="5">
    <source>
        <dbReference type="EMBL" id="MFB9203703.1"/>
    </source>
</evidence>
<keyword evidence="2" id="KW-0238">DNA-binding</keyword>
<organism evidence="5 6">
    <name type="scientific">Nonomuraea spiralis</name>
    <dbReference type="NCBI Taxonomy" id="46182"/>
    <lineage>
        <taxon>Bacteria</taxon>
        <taxon>Bacillati</taxon>
        <taxon>Actinomycetota</taxon>
        <taxon>Actinomycetes</taxon>
        <taxon>Streptosporangiales</taxon>
        <taxon>Streptosporangiaceae</taxon>
        <taxon>Nonomuraea</taxon>
    </lineage>
</organism>